<comment type="caution">
    <text evidence="5">The sequence shown here is derived from an EMBL/GenBank/DDBJ whole genome shotgun (WGS) entry which is preliminary data.</text>
</comment>
<feature type="chain" id="PRO_5005591689" evidence="4">
    <location>
        <begin position="20"/>
        <end position="394"/>
    </location>
</feature>
<dbReference type="PANTHER" id="PTHR44943">
    <property type="entry name" value="CELLULOSE SYNTHASE OPERON PROTEIN C"/>
    <property type="match status" value="1"/>
</dbReference>
<gene>
    <name evidence="5" type="ORF">NC99_25000</name>
</gene>
<dbReference type="Proteomes" id="UP000036958">
    <property type="component" value="Unassembled WGS sequence"/>
</dbReference>
<feature type="repeat" description="TPR" evidence="3">
    <location>
        <begin position="234"/>
        <end position="267"/>
    </location>
</feature>
<feature type="signal peptide" evidence="4">
    <location>
        <begin position="1"/>
        <end position="19"/>
    </location>
</feature>
<keyword evidence="1" id="KW-0677">Repeat</keyword>
<dbReference type="SMART" id="SM00028">
    <property type="entry name" value="TPR"/>
    <property type="match status" value="5"/>
</dbReference>
<dbReference type="PATRIC" id="fig|1409788.3.peg.2579"/>
<keyword evidence="4" id="KW-0732">Signal</keyword>
<dbReference type="PROSITE" id="PS50005">
    <property type="entry name" value="TPR"/>
    <property type="match status" value="2"/>
</dbReference>
<dbReference type="Pfam" id="PF13414">
    <property type="entry name" value="TPR_11"/>
    <property type="match status" value="1"/>
</dbReference>
<dbReference type="STRING" id="1409788.NC99_25000"/>
<proteinExistence type="predicted"/>
<name>A0A0L8V919_9BACT</name>
<dbReference type="InterPro" id="IPR011990">
    <property type="entry name" value="TPR-like_helical_dom_sf"/>
</dbReference>
<keyword evidence="6" id="KW-1185">Reference proteome</keyword>
<feature type="repeat" description="TPR" evidence="3">
    <location>
        <begin position="268"/>
        <end position="301"/>
    </location>
</feature>
<protein>
    <submittedName>
        <fullName evidence="5">Uncharacterized protein</fullName>
    </submittedName>
</protein>
<evidence type="ECO:0000256" key="2">
    <source>
        <dbReference type="ARBA" id="ARBA00022803"/>
    </source>
</evidence>
<dbReference type="EMBL" id="LGIA01000156">
    <property type="protein sequence ID" value="KOH44662.1"/>
    <property type="molecule type" value="Genomic_DNA"/>
</dbReference>
<dbReference type="OrthoDB" id="739506at2"/>
<dbReference type="PANTHER" id="PTHR44943:SF8">
    <property type="entry name" value="TPR REPEAT-CONTAINING PROTEIN MJ0263"/>
    <property type="match status" value="1"/>
</dbReference>
<dbReference type="RefSeq" id="WP_053183798.1">
    <property type="nucleotide sequence ID" value="NZ_LGIA01000156.1"/>
</dbReference>
<dbReference type="InterPro" id="IPR051685">
    <property type="entry name" value="Ycf3/AcsC/BcsC/TPR_MFPF"/>
</dbReference>
<reference evidence="6" key="1">
    <citation type="submission" date="2015-07" db="EMBL/GenBank/DDBJ databases">
        <title>Genome sequencing of Sunxiuqinia dokdonensis strain SK.</title>
        <authorList>
            <person name="Ahn S."/>
            <person name="Kim B.-C."/>
        </authorList>
    </citation>
    <scope>NUCLEOTIDE SEQUENCE [LARGE SCALE GENOMIC DNA]</scope>
    <source>
        <strain evidence="6">SK</strain>
    </source>
</reference>
<accession>A0A0L8V919</accession>
<dbReference type="Pfam" id="PF14559">
    <property type="entry name" value="TPR_19"/>
    <property type="match status" value="1"/>
</dbReference>
<evidence type="ECO:0000256" key="1">
    <source>
        <dbReference type="ARBA" id="ARBA00022737"/>
    </source>
</evidence>
<organism evidence="5 6">
    <name type="scientific">Sunxiuqinia dokdonensis</name>
    <dbReference type="NCBI Taxonomy" id="1409788"/>
    <lineage>
        <taxon>Bacteria</taxon>
        <taxon>Pseudomonadati</taxon>
        <taxon>Bacteroidota</taxon>
        <taxon>Bacteroidia</taxon>
        <taxon>Marinilabiliales</taxon>
        <taxon>Prolixibacteraceae</taxon>
        <taxon>Sunxiuqinia</taxon>
    </lineage>
</organism>
<evidence type="ECO:0000256" key="4">
    <source>
        <dbReference type="SAM" id="SignalP"/>
    </source>
</evidence>
<dbReference type="Gene3D" id="1.25.40.10">
    <property type="entry name" value="Tetratricopeptide repeat domain"/>
    <property type="match status" value="2"/>
</dbReference>
<dbReference type="SUPFAM" id="SSF48452">
    <property type="entry name" value="TPR-like"/>
    <property type="match status" value="2"/>
</dbReference>
<dbReference type="AlphaFoldDB" id="A0A0L8V919"/>
<evidence type="ECO:0000256" key="3">
    <source>
        <dbReference type="PROSITE-ProRule" id="PRU00339"/>
    </source>
</evidence>
<sequence>MKINILLFLFLFAFTSMFAQKGKVTSALGFKEAGRLDEALAVIEGAIDGNNAKAKSSIEWPRTWEVRGEIFQAIFQSKDENYRKLHVDPLAEAFRSYQKAIELDDKDRFSKSIRIKLTLLIGDFINQAEASFNSQNYEKALGSFEKVLEIENTPVFLEESPATVDTAIIYNAALSAYSAKKFVKAIALFKKVAAYKYNGAATYEKLSESYLGIKDTTGAIEIMHEGLEEYPANSLILTKLINIYEKTNKVEEAIKYMDLAISNEPDNESFYLYQGFLFERMNNIEGAIKSYQKAIELKFNSFDALFNLGLVYYNRGVKQVDVANAVPGNQTDKYELERNKADLEFKKALPYFEKAYEINGRNNSLLEALKNVYYRLQMRDRYDTLIEKINLTNQ</sequence>
<dbReference type="InterPro" id="IPR019734">
    <property type="entry name" value="TPR_rpt"/>
</dbReference>
<keyword evidence="2 3" id="KW-0802">TPR repeat</keyword>
<evidence type="ECO:0000313" key="6">
    <source>
        <dbReference type="Proteomes" id="UP000036958"/>
    </source>
</evidence>
<evidence type="ECO:0000313" key="5">
    <source>
        <dbReference type="EMBL" id="KOH44662.1"/>
    </source>
</evidence>